<dbReference type="eggNOG" id="ENOG502QR13">
    <property type="taxonomic scope" value="Eukaryota"/>
</dbReference>
<dbReference type="GO" id="GO:0006078">
    <property type="term" value="P:(1-&gt;6)-beta-D-glucan biosynthetic process"/>
    <property type="evidence" value="ECO:0007669"/>
    <property type="project" value="TreeGrafter"/>
</dbReference>
<comment type="subcellular location">
    <subcellularLocation>
        <location evidence="1">Membrane</location>
    </subcellularLocation>
</comment>
<name>K3X0F6_GLOUD</name>
<accession>K3X0F6</accession>
<evidence type="ECO:0000256" key="4">
    <source>
        <dbReference type="ARBA" id="ARBA00023316"/>
    </source>
</evidence>
<evidence type="ECO:0000256" key="6">
    <source>
        <dbReference type="SAM" id="SignalP"/>
    </source>
</evidence>
<dbReference type="FunFam" id="2.60.120.200:FF:000157">
    <property type="entry name" value="Beta-glucan synthesis-associated protein SKN1"/>
    <property type="match status" value="1"/>
</dbReference>
<dbReference type="Gene3D" id="2.60.120.200">
    <property type="match status" value="2"/>
</dbReference>
<dbReference type="SUPFAM" id="SSF49899">
    <property type="entry name" value="Concanavalin A-like lectins/glucanases"/>
    <property type="match status" value="1"/>
</dbReference>
<dbReference type="GO" id="GO:0005886">
    <property type="term" value="C:plasma membrane"/>
    <property type="evidence" value="ECO:0007669"/>
    <property type="project" value="TreeGrafter"/>
</dbReference>
<dbReference type="HOGENOM" id="CLU_018379_2_0_1"/>
<dbReference type="Pfam" id="PF03935">
    <property type="entry name" value="SKN1_KRE6_Sbg1"/>
    <property type="match status" value="2"/>
</dbReference>
<feature type="transmembrane region" description="Helical" evidence="5">
    <location>
        <begin position="670"/>
        <end position="692"/>
    </location>
</feature>
<dbReference type="PANTHER" id="PTHR31361:SF1">
    <property type="entry name" value="BETA-GLUCAN SYNTHESIS-ASSOCIATED PROTEIN KRE6-RELATED"/>
    <property type="match status" value="1"/>
</dbReference>
<dbReference type="GO" id="GO:0071555">
    <property type="term" value="P:cell wall organization"/>
    <property type="evidence" value="ECO:0007669"/>
    <property type="project" value="UniProtKB-KW"/>
</dbReference>
<evidence type="ECO:0000256" key="2">
    <source>
        <dbReference type="ARBA" id="ARBA00023136"/>
    </source>
</evidence>
<evidence type="ECO:0000313" key="7">
    <source>
        <dbReference type="EnsemblProtists" id="PYU1_T010705"/>
    </source>
</evidence>
<evidence type="ECO:0008006" key="9">
    <source>
        <dbReference type="Google" id="ProtNLM"/>
    </source>
</evidence>
<evidence type="ECO:0000256" key="1">
    <source>
        <dbReference type="ARBA" id="ARBA00004370"/>
    </source>
</evidence>
<dbReference type="AlphaFoldDB" id="K3X0F6"/>
<proteinExistence type="predicted"/>
<evidence type="ECO:0000313" key="8">
    <source>
        <dbReference type="Proteomes" id="UP000019132"/>
    </source>
</evidence>
<keyword evidence="8" id="KW-1185">Reference proteome</keyword>
<feature type="chain" id="PRO_5003868247" description="GH16 domain-containing protein" evidence="6">
    <location>
        <begin position="26"/>
        <end position="743"/>
    </location>
</feature>
<dbReference type="InterPro" id="IPR005629">
    <property type="entry name" value="Skn1/Kre6/Sbg1"/>
</dbReference>
<dbReference type="InParanoid" id="K3X0F6"/>
<dbReference type="VEuPathDB" id="FungiDB:PYU1_G010682"/>
<reference evidence="7" key="3">
    <citation type="submission" date="2015-02" db="UniProtKB">
        <authorList>
            <consortium name="EnsemblProtists"/>
        </authorList>
    </citation>
    <scope>IDENTIFICATION</scope>
    <source>
        <strain evidence="7">DAOM BR144</strain>
    </source>
</reference>
<dbReference type="OMA" id="NTNRICD"/>
<protein>
    <recommendedName>
        <fullName evidence="9">GH16 domain-containing protein</fullName>
    </recommendedName>
</protein>
<dbReference type="EnsemblProtists" id="PYU1_T010705">
    <property type="protein sequence ID" value="PYU1_T010705"/>
    <property type="gene ID" value="PYU1_G010682"/>
</dbReference>
<keyword evidence="5" id="KW-0812">Transmembrane</keyword>
<dbReference type="GO" id="GO:0005789">
    <property type="term" value="C:endoplasmic reticulum membrane"/>
    <property type="evidence" value="ECO:0007669"/>
    <property type="project" value="TreeGrafter"/>
</dbReference>
<dbReference type="EMBL" id="GL376592">
    <property type="status" value="NOT_ANNOTATED_CDS"/>
    <property type="molecule type" value="Genomic_DNA"/>
</dbReference>
<organism evidence="7 8">
    <name type="scientific">Globisporangium ultimum (strain ATCC 200006 / CBS 805.95 / DAOM BR144)</name>
    <name type="common">Pythium ultimum</name>
    <dbReference type="NCBI Taxonomy" id="431595"/>
    <lineage>
        <taxon>Eukaryota</taxon>
        <taxon>Sar</taxon>
        <taxon>Stramenopiles</taxon>
        <taxon>Oomycota</taxon>
        <taxon>Peronosporomycetes</taxon>
        <taxon>Pythiales</taxon>
        <taxon>Pythiaceae</taxon>
        <taxon>Globisporangium</taxon>
    </lineage>
</organism>
<keyword evidence="4" id="KW-0961">Cell wall biogenesis/degradation</keyword>
<reference evidence="8" key="2">
    <citation type="submission" date="2010-04" db="EMBL/GenBank/DDBJ databases">
        <authorList>
            <person name="Buell R."/>
            <person name="Hamilton J."/>
            <person name="Hostetler J."/>
        </authorList>
    </citation>
    <scope>NUCLEOTIDE SEQUENCE [LARGE SCALE GENOMIC DNA]</scope>
    <source>
        <strain evidence="8">DAOM:BR144</strain>
    </source>
</reference>
<dbReference type="STRING" id="431595.K3X0F6"/>
<dbReference type="Proteomes" id="UP000019132">
    <property type="component" value="Unassembled WGS sequence"/>
</dbReference>
<keyword evidence="2 5" id="KW-0472">Membrane</keyword>
<sequence>MTWLTRIAAIALAASSLESHHGVRGADFDTASGIRTWVDPTTPNDRQTYTTSRGQTWELVMSDEFNTPNRSFEPGKDHMWTSIEKPDGVNAALEVYSHNMTSTACDADGTCYFYIKIIDEVIKVRVWNDYQNPPGYKNVDFFYRAGMVQSWNKFCFQGGMVEVRAQLPGAVSPASGNPDLKNGPNARATAVKYYPTWPGIWMMGNLGRAIFSASTTRIWPFSYNECNDAAFLSSNQRISACDSNPGSGMNPNQGRGAPEIDIIEGAGSQISTSMQVGPGMPDDFRLIWAQNDTNFACVYTGTCTTPGANVPDVPTAFYKAKRGHKSWYQGMRYAANNFCTPDAKLKQDYKTVKASLEKGITENSCTLTTCPASNDVNADVSPMDGSTTQYWGINSNGTCYPTMNGYTGAYLCSPGNPSSRCEKTDLPPSDKIKLFEYQMDALSSNWPIHMAAYLDYLVYQLEWVMGDNGYIRWMLEGHPIFEIPASAITNPPQDAKKSNPVKIMLEEPMYMIFNVALSSTWGTTPPNSYQACRGDGKNPEAVRICDSFPMYMKIDYIRLYQDASKNSTMAVGCDPKTHPTKQWIQDNIESYQDADNMAVEVSGKAFCRTDDDCTTARNKTRILTGSCVDNRCKCIGSSWSGPRCTSTMSTIDSGSGSSSSSIHNSYGPPWAAALATAAVTIAITFLSVYFTLQAEKKQDMSRKATAAKAAINGGPPHARPSVNEVNMGAAGKGTHENYSTNFV</sequence>
<keyword evidence="6" id="KW-0732">Signal</keyword>
<evidence type="ECO:0000256" key="3">
    <source>
        <dbReference type="ARBA" id="ARBA00023180"/>
    </source>
</evidence>
<evidence type="ECO:0000256" key="5">
    <source>
        <dbReference type="SAM" id="Phobius"/>
    </source>
</evidence>
<dbReference type="PANTHER" id="PTHR31361">
    <property type="entry name" value="BETA-GLUCAN SYNTHESIS-ASSOCIATED PROTEIN KRE6-RELATED"/>
    <property type="match status" value="1"/>
</dbReference>
<dbReference type="InterPro" id="IPR013320">
    <property type="entry name" value="ConA-like_dom_sf"/>
</dbReference>
<feature type="signal peptide" evidence="6">
    <location>
        <begin position="1"/>
        <end position="25"/>
    </location>
</feature>
<keyword evidence="3" id="KW-0325">Glycoprotein</keyword>
<keyword evidence="5" id="KW-1133">Transmembrane helix</keyword>
<reference evidence="8" key="1">
    <citation type="journal article" date="2010" name="Genome Biol.">
        <title>Genome sequence of the necrotrophic plant pathogen Pythium ultimum reveals original pathogenicity mechanisms and effector repertoire.</title>
        <authorList>
            <person name="Levesque C.A."/>
            <person name="Brouwer H."/>
            <person name="Cano L."/>
            <person name="Hamilton J.P."/>
            <person name="Holt C."/>
            <person name="Huitema E."/>
            <person name="Raffaele S."/>
            <person name="Robideau G.P."/>
            <person name="Thines M."/>
            <person name="Win J."/>
            <person name="Zerillo M.M."/>
            <person name="Beakes G.W."/>
            <person name="Boore J.L."/>
            <person name="Busam D."/>
            <person name="Dumas B."/>
            <person name="Ferriera S."/>
            <person name="Fuerstenberg S.I."/>
            <person name="Gachon C.M."/>
            <person name="Gaulin E."/>
            <person name="Govers F."/>
            <person name="Grenville-Briggs L."/>
            <person name="Horner N."/>
            <person name="Hostetler J."/>
            <person name="Jiang R.H."/>
            <person name="Johnson J."/>
            <person name="Krajaejun T."/>
            <person name="Lin H."/>
            <person name="Meijer H.J."/>
            <person name="Moore B."/>
            <person name="Morris P."/>
            <person name="Phuntmart V."/>
            <person name="Puiu D."/>
            <person name="Shetty J."/>
            <person name="Stajich J.E."/>
            <person name="Tripathy S."/>
            <person name="Wawra S."/>
            <person name="van West P."/>
            <person name="Whitty B.R."/>
            <person name="Coutinho P.M."/>
            <person name="Henrissat B."/>
            <person name="Martin F."/>
            <person name="Thomas P.D."/>
            <person name="Tyler B.M."/>
            <person name="De Vries R.P."/>
            <person name="Kamoun S."/>
            <person name="Yandell M."/>
            <person name="Tisserat N."/>
            <person name="Buell C.R."/>
        </authorList>
    </citation>
    <scope>NUCLEOTIDE SEQUENCE</scope>
    <source>
        <strain evidence="8">DAOM:BR144</strain>
    </source>
</reference>
<dbReference type="GO" id="GO:0015926">
    <property type="term" value="F:glucosidase activity"/>
    <property type="evidence" value="ECO:0007669"/>
    <property type="project" value="TreeGrafter"/>
</dbReference>